<dbReference type="EMBL" id="ABJB010776135">
    <property type="status" value="NOT_ANNOTATED_CDS"/>
    <property type="molecule type" value="Genomic_DNA"/>
</dbReference>
<sequence length="79" mass="8408">MRLKAAIGQIPEWVSGKLYRLGPGKWDLGGGFSLRHWFDGAAILSAYDVHKGKVRRSGAGVTELGFHGGAAGFPGLSRL</sequence>
<comment type="cofactor">
    <cofactor evidence="1">
        <name>Fe(2+)</name>
        <dbReference type="ChEBI" id="CHEBI:29033"/>
    </cofactor>
</comment>
<keyword evidence="7" id="KW-1185">Reference proteome</keyword>
<dbReference type="OrthoDB" id="1069523at2759"/>
<dbReference type="HOGENOM" id="CLU_2608711_0_0_1"/>
<gene>
    <name evidence="5" type="ORF">IscW_ISCW014971</name>
</gene>
<protein>
    <recommendedName>
        <fullName evidence="8">Dioxygenase</fullName>
    </recommendedName>
</protein>
<reference evidence="6" key="2">
    <citation type="submission" date="2020-05" db="UniProtKB">
        <authorList>
            <consortium name="EnsemblMetazoa"/>
        </authorList>
    </citation>
    <scope>IDENTIFICATION</scope>
    <source>
        <strain evidence="6">wikel</strain>
    </source>
</reference>
<organism>
    <name type="scientific">Ixodes scapularis</name>
    <name type="common">Black-legged tick</name>
    <name type="synonym">Deer tick</name>
    <dbReference type="NCBI Taxonomy" id="6945"/>
    <lineage>
        <taxon>Eukaryota</taxon>
        <taxon>Metazoa</taxon>
        <taxon>Ecdysozoa</taxon>
        <taxon>Arthropoda</taxon>
        <taxon>Chelicerata</taxon>
        <taxon>Arachnida</taxon>
        <taxon>Acari</taxon>
        <taxon>Parasitiformes</taxon>
        <taxon>Ixodida</taxon>
        <taxon>Ixodoidea</taxon>
        <taxon>Ixodidae</taxon>
        <taxon>Ixodinae</taxon>
        <taxon>Ixodes</taxon>
    </lineage>
</organism>
<dbReference type="EnsemblMetazoa" id="ISCW014971-RA">
    <property type="protein sequence ID" value="ISCW014971-PA"/>
    <property type="gene ID" value="ISCW014971"/>
</dbReference>
<evidence type="ECO:0008006" key="8">
    <source>
        <dbReference type="Google" id="ProtNLM"/>
    </source>
</evidence>
<dbReference type="InterPro" id="IPR004294">
    <property type="entry name" value="Carotenoid_Oase"/>
</dbReference>
<evidence type="ECO:0000313" key="7">
    <source>
        <dbReference type="Proteomes" id="UP000001555"/>
    </source>
</evidence>
<dbReference type="PaxDb" id="6945-B7QGM2"/>
<proteinExistence type="inferred from homology"/>
<dbReference type="Proteomes" id="UP000001555">
    <property type="component" value="Unassembled WGS sequence"/>
</dbReference>
<dbReference type="Pfam" id="PF03055">
    <property type="entry name" value="RPE65"/>
    <property type="match status" value="1"/>
</dbReference>
<dbReference type="AlphaFoldDB" id="B7QGM2"/>
<evidence type="ECO:0000256" key="4">
    <source>
        <dbReference type="ARBA" id="ARBA00023004"/>
    </source>
</evidence>
<dbReference type="GO" id="GO:0016702">
    <property type="term" value="F:oxidoreductase activity, acting on single donors with incorporation of molecular oxygen, incorporation of two atoms of oxygen"/>
    <property type="evidence" value="ECO:0007669"/>
    <property type="project" value="InterPro"/>
</dbReference>
<accession>B7QGM2</accession>
<keyword evidence="4" id="KW-0408">Iron</keyword>
<dbReference type="GO" id="GO:0046872">
    <property type="term" value="F:metal ion binding"/>
    <property type="evidence" value="ECO:0007669"/>
    <property type="project" value="UniProtKB-KW"/>
</dbReference>
<reference evidence="5 7" key="1">
    <citation type="submission" date="2008-03" db="EMBL/GenBank/DDBJ databases">
        <title>Annotation of Ixodes scapularis.</title>
        <authorList>
            <consortium name="Ixodes scapularis Genome Project Consortium"/>
            <person name="Caler E."/>
            <person name="Hannick L.I."/>
            <person name="Bidwell S."/>
            <person name="Joardar V."/>
            <person name="Thiagarajan M."/>
            <person name="Amedeo P."/>
            <person name="Galinsky K.J."/>
            <person name="Schobel S."/>
            <person name="Inman J."/>
            <person name="Hostetler J."/>
            <person name="Miller J."/>
            <person name="Hammond M."/>
            <person name="Megy K."/>
            <person name="Lawson D."/>
            <person name="Kodira C."/>
            <person name="Sutton G."/>
            <person name="Meyer J."/>
            <person name="Hill C.A."/>
            <person name="Birren B."/>
            <person name="Nene V."/>
            <person name="Collins F."/>
            <person name="Alarcon-Chaidez F."/>
            <person name="Wikel S."/>
            <person name="Strausberg R."/>
        </authorList>
    </citation>
    <scope>NUCLEOTIDE SEQUENCE [LARGE SCALE GENOMIC DNA]</scope>
    <source>
        <strain evidence="7">Wikel</strain>
        <strain evidence="5">Wikel colony</strain>
    </source>
</reference>
<dbReference type="InParanoid" id="B7QGM2"/>
<dbReference type="EMBL" id="ABJB010013730">
    <property type="status" value="NOT_ANNOTATED_CDS"/>
    <property type="molecule type" value="Genomic_DNA"/>
</dbReference>
<comment type="similarity">
    <text evidence="2">Belongs to the carotenoid oxygenase family.</text>
</comment>
<dbReference type="VEuPathDB" id="VectorBase:ISCW014971"/>
<dbReference type="VEuPathDB" id="VectorBase:ISCP_005025"/>
<evidence type="ECO:0000313" key="6">
    <source>
        <dbReference type="EnsemblMetazoa" id="ISCW014971-PA"/>
    </source>
</evidence>
<dbReference type="VEuPathDB" id="VectorBase:ISCI014971"/>
<dbReference type="EMBL" id="ABJB010049967">
    <property type="status" value="NOT_ANNOTATED_CDS"/>
    <property type="molecule type" value="Genomic_DNA"/>
</dbReference>
<dbReference type="EMBL" id="ABJB010945998">
    <property type="status" value="NOT_ANNOTATED_CDS"/>
    <property type="molecule type" value="Genomic_DNA"/>
</dbReference>
<dbReference type="EMBL" id="DS932209">
    <property type="protein sequence ID" value="EEC17994.1"/>
    <property type="molecule type" value="Genomic_DNA"/>
</dbReference>
<dbReference type="STRING" id="6945.B7QGM2"/>
<keyword evidence="3" id="KW-0479">Metal-binding</keyword>
<evidence type="ECO:0000256" key="1">
    <source>
        <dbReference type="ARBA" id="ARBA00001954"/>
    </source>
</evidence>
<evidence type="ECO:0000313" key="5">
    <source>
        <dbReference type="EMBL" id="EEC17994.1"/>
    </source>
</evidence>
<evidence type="ECO:0000256" key="3">
    <source>
        <dbReference type="ARBA" id="ARBA00022723"/>
    </source>
</evidence>
<name>B7QGM2_IXOSC</name>
<evidence type="ECO:0000256" key="2">
    <source>
        <dbReference type="ARBA" id="ARBA00006787"/>
    </source>
</evidence>